<keyword evidence="3" id="KW-0012">Acyltransferase</keyword>
<comment type="similarity">
    <text evidence="1">Belongs to the thiolase-like superfamily. Thiolase family.</text>
</comment>
<evidence type="ECO:0008006" key="6">
    <source>
        <dbReference type="Google" id="ProtNLM"/>
    </source>
</evidence>
<dbReference type="EMBL" id="LS974618">
    <property type="protein sequence ID" value="CAG7894950.1"/>
    <property type="molecule type" value="Genomic_DNA"/>
</dbReference>
<proteinExistence type="inferred from homology"/>
<evidence type="ECO:0000256" key="3">
    <source>
        <dbReference type="ARBA" id="ARBA00023315"/>
    </source>
</evidence>
<sequence length="126" mass="13578">MMLLWLVEMESMSNVPKYLPDGSRGSRLGHDAVVDEVSSGRGKPSVLVDKDDGLGKLKKLRPSFKEDGGSVTAGNASSISVSGEKAIELGLHVIAKIRGYADAAQAPELFTTMPETETRVYQTNRK</sequence>
<reference evidence="5" key="1">
    <citation type="submission" date="2018-11" db="EMBL/GenBank/DDBJ databases">
        <authorList>
            <consortium name="Genoscope - CEA"/>
            <person name="William W."/>
        </authorList>
    </citation>
    <scope>NUCLEOTIDE SEQUENCE</scope>
</reference>
<dbReference type="AlphaFoldDB" id="A0A3P6B3Q5"/>
<dbReference type="PANTHER" id="PTHR18919:SF157">
    <property type="entry name" value="ACETYL-COA ACETYLTRANSFERASE 1"/>
    <property type="match status" value="1"/>
</dbReference>
<dbReference type="Proteomes" id="UP000694005">
    <property type="component" value="Chromosome A02"/>
</dbReference>
<evidence type="ECO:0000313" key="5">
    <source>
        <dbReference type="EMBL" id="VDC91101.1"/>
    </source>
</evidence>
<protein>
    <recommendedName>
        <fullName evidence="6">Thiolase N-terminal domain-containing protein</fullName>
    </recommendedName>
</protein>
<evidence type="ECO:0000256" key="1">
    <source>
        <dbReference type="ARBA" id="ARBA00010982"/>
    </source>
</evidence>
<dbReference type="PANTHER" id="PTHR18919">
    <property type="entry name" value="ACETYL-COA C-ACYLTRANSFERASE"/>
    <property type="match status" value="1"/>
</dbReference>
<evidence type="ECO:0000256" key="2">
    <source>
        <dbReference type="ARBA" id="ARBA00022679"/>
    </source>
</evidence>
<evidence type="ECO:0000313" key="4">
    <source>
        <dbReference type="EMBL" id="CAG7894950.1"/>
    </source>
</evidence>
<dbReference type="Gramene" id="A02p39020.2_BraZ1">
    <property type="protein sequence ID" value="A02p39020.2_BraZ1.CDS"/>
    <property type="gene ID" value="A02g39020.2_BraZ1"/>
</dbReference>
<dbReference type="EMBL" id="LR031573">
    <property type="protein sequence ID" value="VDC91101.1"/>
    <property type="molecule type" value="Genomic_DNA"/>
</dbReference>
<dbReference type="GO" id="GO:0016746">
    <property type="term" value="F:acyltransferase activity"/>
    <property type="evidence" value="ECO:0007669"/>
    <property type="project" value="UniProtKB-KW"/>
</dbReference>
<dbReference type="Gene3D" id="3.40.47.10">
    <property type="match status" value="1"/>
</dbReference>
<name>A0A3P6B3Q5_BRACM</name>
<accession>A0A3P6B3Q5</accession>
<gene>
    <name evidence="5" type="ORF">BRAA02T08155Z</name>
    <name evidence="4" type="ORF">BRAPAZ1V2_A02P39020.2</name>
</gene>
<dbReference type="InterPro" id="IPR016039">
    <property type="entry name" value="Thiolase-like"/>
</dbReference>
<organism evidence="5">
    <name type="scientific">Brassica campestris</name>
    <name type="common">Field mustard</name>
    <dbReference type="NCBI Taxonomy" id="3711"/>
    <lineage>
        <taxon>Eukaryota</taxon>
        <taxon>Viridiplantae</taxon>
        <taxon>Streptophyta</taxon>
        <taxon>Embryophyta</taxon>
        <taxon>Tracheophyta</taxon>
        <taxon>Spermatophyta</taxon>
        <taxon>Magnoliopsida</taxon>
        <taxon>eudicotyledons</taxon>
        <taxon>Gunneridae</taxon>
        <taxon>Pentapetalae</taxon>
        <taxon>rosids</taxon>
        <taxon>malvids</taxon>
        <taxon>Brassicales</taxon>
        <taxon>Brassicaceae</taxon>
        <taxon>Brassiceae</taxon>
        <taxon>Brassica</taxon>
    </lineage>
</organism>
<keyword evidence="2" id="KW-0808">Transferase</keyword>